<dbReference type="PRINTS" id="PR00032">
    <property type="entry name" value="HTHARAC"/>
</dbReference>
<dbReference type="AlphaFoldDB" id="A0A2Z5FTF9"/>
<dbReference type="EMBL" id="CP030840">
    <property type="protein sequence ID" value="AXC10002.1"/>
    <property type="molecule type" value="Genomic_DNA"/>
</dbReference>
<evidence type="ECO:0000256" key="1">
    <source>
        <dbReference type="ARBA" id="ARBA00023015"/>
    </source>
</evidence>
<organism evidence="5 6">
    <name type="scientific">Acidisarcina polymorpha</name>
    <dbReference type="NCBI Taxonomy" id="2211140"/>
    <lineage>
        <taxon>Bacteria</taxon>
        <taxon>Pseudomonadati</taxon>
        <taxon>Acidobacteriota</taxon>
        <taxon>Terriglobia</taxon>
        <taxon>Terriglobales</taxon>
        <taxon>Acidobacteriaceae</taxon>
        <taxon>Acidisarcina</taxon>
    </lineage>
</organism>
<dbReference type="InterPro" id="IPR020449">
    <property type="entry name" value="Tscrpt_reg_AraC-type_HTH"/>
</dbReference>
<keyword evidence="1" id="KW-0805">Transcription regulation</keyword>
<evidence type="ECO:0000256" key="3">
    <source>
        <dbReference type="ARBA" id="ARBA00023163"/>
    </source>
</evidence>
<dbReference type="SUPFAM" id="SSF46689">
    <property type="entry name" value="Homeodomain-like"/>
    <property type="match status" value="2"/>
</dbReference>
<proteinExistence type="predicted"/>
<dbReference type="GO" id="GO:0003700">
    <property type="term" value="F:DNA-binding transcription factor activity"/>
    <property type="evidence" value="ECO:0007669"/>
    <property type="project" value="InterPro"/>
</dbReference>
<keyword evidence="6" id="KW-1185">Reference proteome</keyword>
<evidence type="ECO:0000313" key="5">
    <source>
        <dbReference type="EMBL" id="AXC10002.1"/>
    </source>
</evidence>
<dbReference type="InterPro" id="IPR050204">
    <property type="entry name" value="AraC_XylS_family_regulators"/>
</dbReference>
<dbReference type="SMART" id="SM00342">
    <property type="entry name" value="HTH_ARAC"/>
    <property type="match status" value="1"/>
</dbReference>
<dbReference type="Pfam" id="PF12833">
    <property type="entry name" value="HTH_18"/>
    <property type="match status" value="1"/>
</dbReference>
<dbReference type="PANTHER" id="PTHR46796:SF6">
    <property type="entry name" value="ARAC SUBFAMILY"/>
    <property type="match status" value="1"/>
</dbReference>
<dbReference type="PROSITE" id="PS00041">
    <property type="entry name" value="HTH_ARAC_FAMILY_1"/>
    <property type="match status" value="1"/>
</dbReference>
<dbReference type="KEGG" id="abas:ACPOL_0631"/>
<dbReference type="InterPro" id="IPR009057">
    <property type="entry name" value="Homeodomain-like_sf"/>
</dbReference>
<evidence type="ECO:0000313" key="6">
    <source>
        <dbReference type="Proteomes" id="UP000253606"/>
    </source>
</evidence>
<evidence type="ECO:0000256" key="2">
    <source>
        <dbReference type="ARBA" id="ARBA00023125"/>
    </source>
</evidence>
<name>A0A2Z5FTF9_9BACT</name>
<reference evidence="5 6" key="1">
    <citation type="journal article" date="2018" name="Front. Microbiol.">
        <title>Hydrolytic Capabilities as a Key to Environmental Success: Chitinolytic and Cellulolytic Acidobacteria From Acidic Sub-arctic Soils and Boreal Peatlands.</title>
        <authorList>
            <person name="Belova S.E."/>
            <person name="Ravin N.V."/>
            <person name="Pankratov T.A."/>
            <person name="Rakitin A.L."/>
            <person name="Ivanova A.A."/>
            <person name="Beletsky A.V."/>
            <person name="Mardanov A.V."/>
            <person name="Sinninghe Damste J.S."/>
            <person name="Dedysh S.N."/>
        </authorList>
    </citation>
    <scope>NUCLEOTIDE SEQUENCE [LARGE SCALE GENOMIC DNA]</scope>
    <source>
        <strain evidence="5 6">SBC82</strain>
    </source>
</reference>
<keyword evidence="3" id="KW-0804">Transcription</keyword>
<dbReference type="InterPro" id="IPR018062">
    <property type="entry name" value="HTH_AraC-typ_CS"/>
</dbReference>
<dbReference type="InterPro" id="IPR018060">
    <property type="entry name" value="HTH_AraC"/>
</dbReference>
<dbReference type="PROSITE" id="PS01124">
    <property type="entry name" value="HTH_ARAC_FAMILY_2"/>
    <property type="match status" value="1"/>
</dbReference>
<gene>
    <name evidence="5" type="ORF">ACPOL_0631</name>
</gene>
<dbReference type="Proteomes" id="UP000253606">
    <property type="component" value="Chromosome"/>
</dbReference>
<dbReference type="Gene3D" id="1.10.10.60">
    <property type="entry name" value="Homeodomain-like"/>
    <property type="match status" value="2"/>
</dbReference>
<accession>A0A2Z5FTF9</accession>
<evidence type="ECO:0000259" key="4">
    <source>
        <dbReference type="PROSITE" id="PS01124"/>
    </source>
</evidence>
<keyword evidence="2" id="KW-0238">DNA-binding</keyword>
<dbReference type="GO" id="GO:0043565">
    <property type="term" value="F:sequence-specific DNA binding"/>
    <property type="evidence" value="ECO:0007669"/>
    <property type="project" value="InterPro"/>
</dbReference>
<dbReference type="PANTHER" id="PTHR46796">
    <property type="entry name" value="HTH-TYPE TRANSCRIPTIONAL ACTIVATOR RHAS-RELATED"/>
    <property type="match status" value="1"/>
</dbReference>
<sequence length="308" mass="34923">MEWQGTKALPTCRKTQAVREFMRVESEVLFSSRGLGWSGLLMEQHRFRAGEWPASTLSGPILCLWNNLETLRCDHPDANGHFVPKLVHPGTLSFYTAGDLPPAHPRSQIDGLICAFDSDFLLGVPQEIMSESNTRSVADGVISQDKRCFMDAPVQHILERLSEAARIRTLGSCYANHLISLLNARLLHILGMDANRIWLRNKIDVMTLRRLTDRVDATPNLDLDLDTLAVERGCSKRHLLRSFRASTGRSPHQYILDLRIEKARRLMLKPALSLIDIAFECGFASQAHFTYAFRQRQGATPSDYRRRL</sequence>
<protein>
    <submittedName>
        <fullName evidence="5">Transcriptional regulator, AraC family</fullName>
    </submittedName>
</protein>
<feature type="domain" description="HTH araC/xylS-type" evidence="4">
    <location>
        <begin position="209"/>
        <end position="307"/>
    </location>
</feature>